<evidence type="ECO:0000313" key="2">
    <source>
        <dbReference type="EMBL" id="MBM6851033.1"/>
    </source>
</evidence>
<reference evidence="2 3" key="1">
    <citation type="journal article" date="2021" name="Sci. Rep.">
        <title>The distribution of antibiotic resistance genes in chicken gut microbiota commensals.</title>
        <authorList>
            <person name="Juricova H."/>
            <person name="Matiasovicova J."/>
            <person name="Kubasova T."/>
            <person name="Cejkova D."/>
            <person name="Rychlik I."/>
        </authorList>
    </citation>
    <scope>NUCLEOTIDE SEQUENCE [LARGE SCALE GENOMIC DNA]</scope>
    <source>
        <strain evidence="2 3">An411</strain>
    </source>
</reference>
<dbReference type="RefSeq" id="WP_204803614.1">
    <property type="nucleotide sequence ID" value="NZ_JACSNX010000006.1"/>
</dbReference>
<proteinExistence type="predicted"/>
<gene>
    <name evidence="2" type="ORF">H9X91_06210</name>
</gene>
<feature type="region of interest" description="Disordered" evidence="1">
    <location>
        <begin position="78"/>
        <end position="98"/>
    </location>
</feature>
<dbReference type="EMBL" id="JACSNX010000006">
    <property type="protein sequence ID" value="MBM6851033.1"/>
    <property type="molecule type" value="Genomic_DNA"/>
</dbReference>
<comment type="caution">
    <text evidence="2">The sequence shown here is derived from an EMBL/GenBank/DDBJ whole genome shotgun (WGS) entry which is preliminary data.</text>
</comment>
<evidence type="ECO:0000313" key="3">
    <source>
        <dbReference type="Proteomes" id="UP000719500"/>
    </source>
</evidence>
<accession>A0ABS2FUN6</accession>
<protein>
    <submittedName>
        <fullName evidence="2">Stage III sporulation protein AG</fullName>
    </submittedName>
</protein>
<evidence type="ECO:0000256" key="1">
    <source>
        <dbReference type="SAM" id="MobiDB-lite"/>
    </source>
</evidence>
<organism evidence="2 3">
    <name type="scientific">Oscillibacter valericigenes</name>
    <dbReference type="NCBI Taxonomy" id="351091"/>
    <lineage>
        <taxon>Bacteria</taxon>
        <taxon>Bacillati</taxon>
        <taxon>Bacillota</taxon>
        <taxon>Clostridia</taxon>
        <taxon>Eubacteriales</taxon>
        <taxon>Oscillospiraceae</taxon>
        <taxon>Oscillibacter</taxon>
    </lineage>
</organism>
<sequence>MRRIWDKYKFVALVALAGVLLLLWPSGREETAERTSPQAVSAVQAELQEEMEDILGRIQGVGEVRVLLTVDSDGERQLAEDSELSYSGSTAAPEDYSRSSQTVLVDGGSAETPVVTRTVYPTYRGALVVCQGGDRADVKLAVTEAVAALTGLSADRITVAKSQ</sequence>
<dbReference type="Proteomes" id="UP000719500">
    <property type="component" value="Unassembled WGS sequence"/>
</dbReference>
<name>A0ABS2FUN6_9FIRM</name>
<keyword evidence="3" id="KW-1185">Reference proteome</keyword>